<evidence type="ECO:0000313" key="3">
    <source>
        <dbReference type="Proteomes" id="UP000013941"/>
    </source>
</evidence>
<reference evidence="2 3" key="1">
    <citation type="journal article" date="2013" name="BMC Genomics">
        <title>Comparison of the complete genome sequence of two closely related isolates of 'Candidatus Phytoplasma australiense' reveals genome plasticity.</title>
        <authorList>
            <person name="Andersen M.T."/>
            <person name="Liefting L.W."/>
            <person name="Havukkala I."/>
            <person name="Beever R.E."/>
        </authorList>
    </citation>
    <scope>NUCLEOTIDE SEQUENCE [LARGE SCALE GENOMIC DNA]</scope>
    <source>
        <strain evidence="2 3">NZSb11</strain>
    </source>
</reference>
<feature type="domain" description="DUF2963" evidence="1">
    <location>
        <begin position="117"/>
        <end position="167"/>
    </location>
</feature>
<dbReference type="InterPro" id="IPR013324">
    <property type="entry name" value="RNA_pol_sigma_r3/r4-like"/>
</dbReference>
<dbReference type="SUPFAM" id="SSF88659">
    <property type="entry name" value="Sigma3 and sigma4 domains of RNA polymerase sigma factors"/>
    <property type="match status" value="1"/>
</dbReference>
<dbReference type="HOGENOM" id="CLU_1488260_0_0_14"/>
<dbReference type="Gene3D" id="1.10.10.10">
    <property type="entry name" value="Winged helix-like DNA-binding domain superfamily/Winged helix DNA-binding domain"/>
    <property type="match status" value="1"/>
</dbReference>
<dbReference type="Pfam" id="PF11178">
    <property type="entry name" value="DUF2963"/>
    <property type="match status" value="1"/>
</dbReference>
<dbReference type="KEGG" id="nzs:SLY_0570"/>
<dbReference type="Proteomes" id="UP000013941">
    <property type="component" value="Chromosome"/>
</dbReference>
<dbReference type="EMBL" id="CP002548">
    <property type="protein sequence ID" value="AGL90487.1"/>
    <property type="molecule type" value="Genomic_DNA"/>
</dbReference>
<keyword evidence="3" id="KW-1185">Reference proteome</keyword>
<sequence length="181" mass="21461">MSKVLEHLKATQPRWSTILNPHQLWLKQANHELFLKKLKNILNLQEFDIIRLSFGISLGNVNEEPQIEYSNKNIGQMLNLSSRQVEIIKNKAIAKLKKYIKKEINNMNYQKNTTTYYNIDGKTIYAIHEHDPDTWNFIKTTWFNKNGKTIDYITEYDPETEEPIKETYYNSDGTIKEEKTF</sequence>
<proteinExistence type="predicted"/>
<organism evidence="2 3">
    <name type="scientific">Strawberry lethal yellows phytoplasma (CPA) str. NZSb11</name>
    <dbReference type="NCBI Taxonomy" id="980422"/>
    <lineage>
        <taxon>Bacteria</taxon>
        <taxon>Bacillati</taxon>
        <taxon>Mycoplasmatota</taxon>
        <taxon>Mollicutes</taxon>
        <taxon>Acholeplasmatales</taxon>
        <taxon>Acholeplasmataceae</taxon>
        <taxon>Candidatus Phytoplasma</taxon>
        <taxon>16SrXII (Stolbur group)</taxon>
    </lineage>
</organism>
<dbReference type="AlphaFoldDB" id="R4RX82"/>
<evidence type="ECO:0000313" key="2">
    <source>
        <dbReference type="EMBL" id="AGL90487.1"/>
    </source>
</evidence>
<evidence type="ECO:0000259" key="1">
    <source>
        <dbReference type="Pfam" id="PF11178"/>
    </source>
</evidence>
<keyword evidence="2" id="KW-0804">Transcription</keyword>
<dbReference type="GO" id="GO:0000428">
    <property type="term" value="C:DNA-directed RNA polymerase complex"/>
    <property type="evidence" value="ECO:0007669"/>
    <property type="project" value="UniProtKB-KW"/>
</dbReference>
<keyword evidence="2" id="KW-0240">DNA-directed RNA polymerase</keyword>
<protein>
    <submittedName>
        <fullName evidence="2">DNA-Directed RNA Polymerase Sigma Subunit</fullName>
    </submittedName>
</protein>
<dbReference type="PATRIC" id="fig|980422.3.peg.520"/>
<accession>R4RX82</accession>
<dbReference type="InterPro" id="IPR021348">
    <property type="entry name" value="DUF2963"/>
</dbReference>
<gene>
    <name evidence="2" type="primary">rpoD</name>
    <name evidence="2" type="ORF">SLY_0570</name>
</gene>
<dbReference type="InterPro" id="IPR036388">
    <property type="entry name" value="WH-like_DNA-bd_sf"/>
</dbReference>
<name>R4RX82_PHYAS</name>